<dbReference type="NCBIfam" id="TIGR00229">
    <property type="entry name" value="sensory_box"/>
    <property type="match status" value="2"/>
</dbReference>
<dbReference type="InterPro" id="IPR011006">
    <property type="entry name" value="CheY-like_superfamily"/>
</dbReference>
<dbReference type="InterPro" id="IPR029787">
    <property type="entry name" value="Nucleotide_cyclase"/>
</dbReference>
<dbReference type="CDD" id="cd00130">
    <property type="entry name" value="PAS"/>
    <property type="match status" value="1"/>
</dbReference>
<comment type="function">
    <text evidence="2">May play the central regulatory role in sporulation. It may be an element of the effector pathway responsible for the activation of sporulation genes in response to nutritional stress. Spo0A may act in concert with spo0H (a sigma factor) to control the expression of some genes that are critical to the sporulation process.</text>
</comment>
<dbReference type="InterPro" id="IPR001789">
    <property type="entry name" value="Sig_transdc_resp-reg_receiver"/>
</dbReference>
<dbReference type="AlphaFoldDB" id="A0A1I4JR10"/>
<evidence type="ECO:0000259" key="4">
    <source>
        <dbReference type="PROSITE" id="PS50110"/>
    </source>
</evidence>
<protein>
    <recommendedName>
        <fullName evidence="1">Stage 0 sporulation protein A homolog</fullName>
    </recommendedName>
</protein>
<dbReference type="PANTHER" id="PTHR44757">
    <property type="entry name" value="DIGUANYLATE CYCLASE DGCP"/>
    <property type="match status" value="1"/>
</dbReference>
<dbReference type="PROSITE" id="PS50110">
    <property type="entry name" value="RESPONSE_REGULATORY"/>
    <property type="match status" value="1"/>
</dbReference>
<sequence>MPKILIVEDLKFDSSIIKEIITELNYTISGCFEKAEDSWDYLNSSLKKELPDLLIIDLVLKGKMTGQQLAKKIKEKYNLPIIFLTAKTEEFNFAQSDLHKYCDIYLTKPIKKSELKNNIEIIFNRDKIFNYCSGDINPKILAGFDNMICCFSDPYTYSVVNKKYASFIGKQAAQLKGEKVFDIFPLKIAETIVRENIRIMQNKQPVKKEKWILNYRGENKLLAIKKQPIFTSDGKVKSIICEMEDITEKNILEKELRRNRDNLQKIIETIPDLIFLINEYGKIIDFWTVDENNLLFSKSECIQKNIKDILTPDLAADYFKKAEQVLKGQEPVTFEYSLQNKQNKQETLYYEAKMTSLEDDTSAKKLLISVRDISASKKIRLELEQLYHEYEVILSNIDNSIFLLNVENESFRYQRLNKFHQKYIKIKAVDIEGKTPVEAFGEELGNKFAEKYSKCLRLKESISYEEEVVFSQQKRIFLTKLTPVFNQTGEIEKIVGSSLDITEEKARDAEIKYLSFHDEMTGLYNRRYFEKKLKEVEVDFKLHPAAIMIADLDGLKFVNDNYGHKCGDNYIKMAAKLIKSVTESNEIVARIGGDEFAIILTNTTETKAQNLLAKIKAANANVQKAKNLKYKFSISIGYAVQKKKDNTAISLETVFTRADRKMYCDKEKNKSNLAADNSASRA</sequence>
<dbReference type="RefSeq" id="WP_177181407.1">
    <property type="nucleotide sequence ID" value="NZ_FOTI01000024.1"/>
</dbReference>
<dbReference type="STRING" id="29563.SAMN02983006_01778"/>
<dbReference type="PROSITE" id="PS50113">
    <property type="entry name" value="PAC"/>
    <property type="match status" value="2"/>
</dbReference>
<feature type="domain" description="PAC" evidence="6">
    <location>
        <begin position="206"/>
        <end position="258"/>
    </location>
</feature>
<dbReference type="SMART" id="SM00267">
    <property type="entry name" value="GGDEF"/>
    <property type="match status" value="1"/>
</dbReference>
<keyword evidence="3" id="KW-0597">Phosphoprotein</keyword>
<dbReference type="Pfam" id="PF00990">
    <property type="entry name" value="GGDEF"/>
    <property type="match status" value="1"/>
</dbReference>
<evidence type="ECO:0000256" key="2">
    <source>
        <dbReference type="ARBA" id="ARBA00024867"/>
    </source>
</evidence>
<dbReference type="SMART" id="SM00448">
    <property type="entry name" value="REC"/>
    <property type="match status" value="1"/>
</dbReference>
<dbReference type="Gene3D" id="3.30.450.20">
    <property type="entry name" value="PAS domain"/>
    <property type="match status" value="3"/>
</dbReference>
<evidence type="ECO:0000313" key="8">
    <source>
        <dbReference type="EMBL" id="SFL68546.1"/>
    </source>
</evidence>
<dbReference type="EMBL" id="FOTI01000024">
    <property type="protein sequence ID" value="SFL68546.1"/>
    <property type="molecule type" value="Genomic_DNA"/>
</dbReference>
<dbReference type="InterPro" id="IPR052155">
    <property type="entry name" value="Biofilm_reg_signaling"/>
</dbReference>
<dbReference type="InterPro" id="IPR000014">
    <property type="entry name" value="PAS"/>
</dbReference>
<evidence type="ECO:0000259" key="5">
    <source>
        <dbReference type="PROSITE" id="PS50112"/>
    </source>
</evidence>
<dbReference type="PROSITE" id="PS50112">
    <property type="entry name" value="PAS"/>
    <property type="match status" value="1"/>
</dbReference>
<dbReference type="SUPFAM" id="SSF55073">
    <property type="entry name" value="Nucleotide cyclase"/>
    <property type="match status" value="1"/>
</dbReference>
<gene>
    <name evidence="8" type="ORF">SAMN02983006_01778</name>
</gene>
<dbReference type="PROSITE" id="PS50887">
    <property type="entry name" value="GGDEF"/>
    <property type="match status" value="1"/>
</dbReference>
<evidence type="ECO:0000313" key="9">
    <source>
        <dbReference type="Proteomes" id="UP000199006"/>
    </source>
</evidence>
<dbReference type="Pfam" id="PF08448">
    <property type="entry name" value="PAS_4"/>
    <property type="match status" value="2"/>
</dbReference>
<dbReference type="InterPro" id="IPR043128">
    <property type="entry name" value="Rev_trsase/Diguanyl_cyclase"/>
</dbReference>
<dbReference type="InterPro" id="IPR035965">
    <property type="entry name" value="PAS-like_dom_sf"/>
</dbReference>
<dbReference type="Pfam" id="PF13426">
    <property type="entry name" value="PAS_9"/>
    <property type="match status" value="1"/>
</dbReference>
<dbReference type="InterPro" id="IPR000700">
    <property type="entry name" value="PAS-assoc_C"/>
</dbReference>
<dbReference type="SUPFAM" id="SSF55785">
    <property type="entry name" value="PYP-like sensor domain (PAS domain)"/>
    <property type="match status" value="3"/>
</dbReference>
<feature type="modified residue" description="4-aspartylphosphate" evidence="3">
    <location>
        <position position="57"/>
    </location>
</feature>
<dbReference type="Gene3D" id="3.40.50.2300">
    <property type="match status" value="1"/>
</dbReference>
<dbReference type="InterPro" id="IPR000160">
    <property type="entry name" value="GGDEF_dom"/>
</dbReference>
<dbReference type="Gene3D" id="3.30.70.270">
    <property type="match status" value="1"/>
</dbReference>
<accession>A0A1I4JR10</accession>
<evidence type="ECO:0000256" key="3">
    <source>
        <dbReference type="PROSITE-ProRule" id="PRU00169"/>
    </source>
</evidence>
<dbReference type="PANTHER" id="PTHR44757:SF2">
    <property type="entry name" value="BIOFILM ARCHITECTURE MAINTENANCE PROTEIN MBAA"/>
    <property type="match status" value="1"/>
</dbReference>
<evidence type="ECO:0000256" key="1">
    <source>
        <dbReference type="ARBA" id="ARBA00018672"/>
    </source>
</evidence>
<dbReference type="Proteomes" id="UP000199006">
    <property type="component" value="Unassembled WGS sequence"/>
</dbReference>
<feature type="domain" description="PAC" evidence="6">
    <location>
        <begin position="462"/>
        <end position="513"/>
    </location>
</feature>
<feature type="domain" description="PAS" evidence="5">
    <location>
        <begin position="259"/>
        <end position="329"/>
    </location>
</feature>
<evidence type="ECO:0000259" key="6">
    <source>
        <dbReference type="PROSITE" id="PS50113"/>
    </source>
</evidence>
<feature type="domain" description="Response regulatory" evidence="4">
    <location>
        <begin position="3"/>
        <end position="123"/>
    </location>
</feature>
<dbReference type="SUPFAM" id="SSF52172">
    <property type="entry name" value="CheY-like"/>
    <property type="match status" value="1"/>
</dbReference>
<evidence type="ECO:0000259" key="7">
    <source>
        <dbReference type="PROSITE" id="PS50887"/>
    </source>
</evidence>
<feature type="domain" description="GGDEF" evidence="7">
    <location>
        <begin position="543"/>
        <end position="678"/>
    </location>
</feature>
<organism evidence="8 9">
    <name type="scientific">Halanaerobium salsuginis</name>
    <dbReference type="NCBI Taxonomy" id="29563"/>
    <lineage>
        <taxon>Bacteria</taxon>
        <taxon>Bacillati</taxon>
        <taxon>Bacillota</taxon>
        <taxon>Clostridia</taxon>
        <taxon>Halanaerobiales</taxon>
        <taxon>Halanaerobiaceae</taxon>
        <taxon>Halanaerobium</taxon>
    </lineage>
</organism>
<keyword evidence="9" id="KW-1185">Reference proteome</keyword>
<dbReference type="Pfam" id="PF00072">
    <property type="entry name" value="Response_reg"/>
    <property type="match status" value="1"/>
</dbReference>
<dbReference type="CDD" id="cd01949">
    <property type="entry name" value="GGDEF"/>
    <property type="match status" value="1"/>
</dbReference>
<name>A0A1I4JR10_9FIRM</name>
<dbReference type="InterPro" id="IPR013656">
    <property type="entry name" value="PAS_4"/>
</dbReference>
<dbReference type="GO" id="GO:0000160">
    <property type="term" value="P:phosphorelay signal transduction system"/>
    <property type="evidence" value="ECO:0007669"/>
    <property type="project" value="InterPro"/>
</dbReference>
<reference evidence="8 9" key="1">
    <citation type="submission" date="2016-10" db="EMBL/GenBank/DDBJ databases">
        <authorList>
            <person name="de Groot N.N."/>
        </authorList>
    </citation>
    <scope>NUCLEOTIDE SEQUENCE [LARGE SCALE GENOMIC DNA]</scope>
    <source>
        <strain evidence="8 9">ATCC 51327</strain>
    </source>
</reference>
<proteinExistence type="predicted"/>
<dbReference type="NCBIfam" id="TIGR00254">
    <property type="entry name" value="GGDEF"/>
    <property type="match status" value="1"/>
</dbReference>